<protein>
    <recommendedName>
        <fullName evidence="4">G protein-coupled receptor</fullName>
    </recommendedName>
</protein>
<gene>
    <name evidence="2" type="ORF">PENTCL1PPCAC_3703</name>
</gene>
<evidence type="ECO:0000256" key="1">
    <source>
        <dbReference type="SAM" id="Phobius"/>
    </source>
</evidence>
<feature type="transmembrane region" description="Helical" evidence="1">
    <location>
        <begin position="74"/>
        <end position="96"/>
    </location>
</feature>
<comment type="caution">
    <text evidence="2">The sequence shown here is derived from an EMBL/GenBank/DDBJ whole genome shotgun (WGS) entry which is preliminary data.</text>
</comment>
<feature type="transmembrane region" description="Helical" evidence="1">
    <location>
        <begin position="108"/>
        <end position="132"/>
    </location>
</feature>
<reference evidence="2" key="1">
    <citation type="submission" date="2023-10" db="EMBL/GenBank/DDBJ databases">
        <title>Genome assembly of Pristionchus species.</title>
        <authorList>
            <person name="Yoshida K."/>
            <person name="Sommer R.J."/>
        </authorList>
    </citation>
    <scope>NUCLEOTIDE SEQUENCE</scope>
    <source>
        <strain evidence="2">RS0144</strain>
    </source>
</reference>
<keyword evidence="1" id="KW-0472">Membrane</keyword>
<dbReference type="Proteomes" id="UP001432027">
    <property type="component" value="Unassembled WGS sequence"/>
</dbReference>
<accession>A0AAV5SEP1</accession>
<evidence type="ECO:0000313" key="2">
    <source>
        <dbReference type="EMBL" id="GMS81528.1"/>
    </source>
</evidence>
<sequence>MWCLSLPSLLHFDASPLADVNSLLLSFFLPLDAIVVIYLMRDYRYAENAVLLGVCVRMGEHELESEKEVRLEKLIPLALIAANILGCVISLSLLKLLSMTLLHVNCKFLLKTWATCFFVQFVLHIAIFAVNFSMDELPKNKQDPPIRHTLYSIGLSAQQISTIYELCIATERIISSIRPDQYYRSRLA</sequence>
<keyword evidence="3" id="KW-1185">Reference proteome</keyword>
<proteinExistence type="predicted"/>
<keyword evidence="1" id="KW-1133">Transmembrane helix</keyword>
<evidence type="ECO:0008006" key="4">
    <source>
        <dbReference type="Google" id="ProtNLM"/>
    </source>
</evidence>
<dbReference type="EMBL" id="BTSX01000001">
    <property type="protein sequence ID" value="GMS81528.1"/>
    <property type="molecule type" value="Genomic_DNA"/>
</dbReference>
<dbReference type="AlphaFoldDB" id="A0AAV5SEP1"/>
<keyword evidence="1" id="KW-0812">Transmembrane</keyword>
<name>A0AAV5SEP1_9BILA</name>
<evidence type="ECO:0000313" key="3">
    <source>
        <dbReference type="Proteomes" id="UP001432027"/>
    </source>
</evidence>
<organism evidence="2 3">
    <name type="scientific">Pristionchus entomophagus</name>
    <dbReference type="NCBI Taxonomy" id="358040"/>
    <lineage>
        <taxon>Eukaryota</taxon>
        <taxon>Metazoa</taxon>
        <taxon>Ecdysozoa</taxon>
        <taxon>Nematoda</taxon>
        <taxon>Chromadorea</taxon>
        <taxon>Rhabditida</taxon>
        <taxon>Rhabditina</taxon>
        <taxon>Diplogasteromorpha</taxon>
        <taxon>Diplogasteroidea</taxon>
        <taxon>Neodiplogasteridae</taxon>
        <taxon>Pristionchus</taxon>
    </lineage>
</organism>
<feature type="transmembrane region" description="Helical" evidence="1">
    <location>
        <begin position="20"/>
        <end position="40"/>
    </location>
</feature>